<gene>
    <name evidence="1" type="ORF">LCGC14_1583830</name>
</gene>
<sequence length="623" mass="67782">MTVLTNPDRILRGYDSDKKLHIMQDIFISRTFAYPGAGFYGTAMRLNSIQEPIWVRQLFVEDGYYGGDVQGRECALTKDGLYLYVVGESPSTGTDNFYKLDAATGETIWSKEDTYPFYKVAVDNEGNAIIFEEHVVDFILTGTLKKYLANGTLDWSVSVNNVNGIAVDSNRNVYVAIGLEVGGHSIRKYDEDGNLDWGDALYAGGSSYGGDVIVNKDDEIFVVGGASGTSPNFKRLYKYLPPTNVQQASATVGIGTQGNVILCVICDSNGDVIVGEPNGIEKFNPSLVSQWAHDYSGGAEVRLATDVHDRVHIFFAKKDGARGGYRILGADGNEEYYTIDASADWTVFGAQVAKEVYVAHYTDQSINMFREDMCCFLDNTIQERKLAPDPGDYNDGDIVYQDFYFGTTVRYETLTGIFESLVDNNDAMVPGENELAWETLNNVPPCGNADWDAFPGFGGIGAAPQIYTISIIGMEVVGDPGTPSPYNGEYLLIRGPGLLGFFFGVQHDAQTRINFNAGDAKDGGGNENLQFGTDDFISSIFNYTAATSHGGKWIDVANSNTQGTADAIAAGGTASIYPGKIQQWDAITVWEAGGMTAWEGSFYTANNQNQNSQPPSGDWTVVT</sequence>
<accession>A0A0F9LGD7</accession>
<reference evidence="1" key="1">
    <citation type="journal article" date="2015" name="Nature">
        <title>Complex archaea that bridge the gap between prokaryotes and eukaryotes.</title>
        <authorList>
            <person name="Spang A."/>
            <person name="Saw J.H."/>
            <person name="Jorgensen S.L."/>
            <person name="Zaremba-Niedzwiedzka K."/>
            <person name="Martijn J."/>
            <person name="Lind A.E."/>
            <person name="van Eijk R."/>
            <person name="Schleper C."/>
            <person name="Guy L."/>
            <person name="Ettema T.J."/>
        </authorList>
    </citation>
    <scope>NUCLEOTIDE SEQUENCE</scope>
</reference>
<dbReference type="InterPro" id="IPR011042">
    <property type="entry name" value="6-blade_b-propeller_TolB-like"/>
</dbReference>
<proteinExistence type="predicted"/>
<dbReference type="SUPFAM" id="SSF63829">
    <property type="entry name" value="Calcium-dependent phosphotriesterase"/>
    <property type="match status" value="1"/>
</dbReference>
<evidence type="ECO:0000313" key="1">
    <source>
        <dbReference type="EMBL" id="KKM26535.1"/>
    </source>
</evidence>
<name>A0A0F9LGD7_9ZZZZ</name>
<dbReference type="AlphaFoldDB" id="A0A0F9LGD7"/>
<dbReference type="EMBL" id="LAZR01012495">
    <property type="protein sequence ID" value="KKM26535.1"/>
    <property type="molecule type" value="Genomic_DNA"/>
</dbReference>
<comment type="caution">
    <text evidence="1">The sequence shown here is derived from an EMBL/GenBank/DDBJ whole genome shotgun (WGS) entry which is preliminary data.</text>
</comment>
<dbReference type="Gene3D" id="2.120.10.30">
    <property type="entry name" value="TolB, C-terminal domain"/>
    <property type="match status" value="1"/>
</dbReference>
<organism evidence="1">
    <name type="scientific">marine sediment metagenome</name>
    <dbReference type="NCBI Taxonomy" id="412755"/>
    <lineage>
        <taxon>unclassified sequences</taxon>
        <taxon>metagenomes</taxon>
        <taxon>ecological metagenomes</taxon>
    </lineage>
</organism>
<protein>
    <submittedName>
        <fullName evidence="1">Uncharacterized protein</fullName>
    </submittedName>
</protein>